<dbReference type="SUPFAM" id="SSF51197">
    <property type="entry name" value="Clavaminate synthase-like"/>
    <property type="match status" value="1"/>
</dbReference>
<sequence>MIGNLLKPITSKQIEQYEKDGVVCVRGHFNRDWTSRMLAAGVRHMVTPSGNRRVQDDDQGSGRFVTGTHMSRYNEEFMAFALKSPAADIAAKMMRLDQVRFFYDQLFIKEPGTQAPTAWHHDLPFWPFDGNHIASVWIACTPVSTETSGLVYVAGSHKWKKMYRPVPAVPIEDFMSEEVKKFEECPMFHKEFNNPEYRFLSWEMEVGDALVHHPLTVHGSGKNSSSSQRRVALSLRYFGGDAVWHGPRTRFTVPGTEDESIF</sequence>
<dbReference type="Pfam" id="PF05721">
    <property type="entry name" value="PhyH"/>
    <property type="match status" value="1"/>
</dbReference>
<feature type="non-terminal residue" evidence="1">
    <location>
        <position position="262"/>
    </location>
</feature>
<dbReference type="EMBL" id="UINC01152075">
    <property type="protein sequence ID" value="SVD46054.1"/>
    <property type="molecule type" value="Genomic_DNA"/>
</dbReference>
<dbReference type="InterPro" id="IPR008775">
    <property type="entry name" value="Phytyl_CoA_dOase-like"/>
</dbReference>
<dbReference type="PANTHER" id="PTHR20883">
    <property type="entry name" value="PHYTANOYL-COA DIOXYGENASE DOMAIN CONTAINING 1"/>
    <property type="match status" value="1"/>
</dbReference>
<protein>
    <recommendedName>
        <fullName evidence="2">Phytanoyl-CoA dioxygenase</fullName>
    </recommendedName>
</protein>
<gene>
    <name evidence="1" type="ORF">METZ01_LOCUS398908</name>
</gene>
<dbReference type="Gene3D" id="2.60.120.620">
    <property type="entry name" value="q2cbj1_9rhob like domain"/>
    <property type="match status" value="1"/>
</dbReference>
<reference evidence="1" key="1">
    <citation type="submission" date="2018-05" db="EMBL/GenBank/DDBJ databases">
        <authorList>
            <person name="Lanie J.A."/>
            <person name="Ng W.-L."/>
            <person name="Kazmierczak K.M."/>
            <person name="Andrzejewski T.M."/>
            <person name="Davidsen T.M."/>
            <person name="Wayne K.J."/>
            <person name="Tettelin H."/>
            <person name="Glass J.I."/>
            <person name="Rusch D."/>
            <person name="Podicherti R."/>
            <person name="Tsui H.-C.T."/>
            <person name="Winkler M.E."/>
        </authorList>
    </citation>
    <scope>NUCLEOTIDE SEQUENCE</scope>
</reference>
<evidence type="ECO:0000313" key="1">
    <source>
        <dbReference type="EMBL" id="SVD46054.1"/>
    </source>
</evidence>
<name>A0A382VHT7_9ZZZZ</name>
<organism evidence="1">
    <name type="scientific">marine metagenome</name>
    <dbReference type="NCBI Taxonomy" id="408172"/>
    <lineage>
        <taxon>unclassified sequences</taxon>
        <taxon>metagenomes</taxon>
        <taxon>ecological metagenomes</taxon>
    </lineage>
</organism>
<dbReference type="PANTHER" id="PTHR20883:SF49">
    <property type="entry name" value="PHYTANOYL-COA DIOXYGENASE"/>
    <property type="match status" value="1"/>
</dbReference>
<evidence type="ECO:0008006" key="2">
    <source>
        <dbReference type="Google" id="ProtNLM"/>
    </source>
</evidence>
<proteinExistence type="predicted"/>
<accession>A0A382VHT7</accession>
<dbReference type="AlphaFoldDB" id="A0A382VHT7"/>